<name>M0LUP8_9EURY</name>
<reference evidence="1 2" key="1">
    <citation type="journal article" date="2014" name="PLoS Genet.">
        <title>Phylogenetically driven sequencing of extremely halophilic archaea reveals strategies for static and dynamic osmo-response.</title>
        <authorList>
            <person name="Becker E.A."/>
            <person name="Seitzer P.M."/>
            <person name="Tritt A."/>
            <person name="Larsen D."/>
            <person name="Krusor M."/>
            <person name="Yao A.I."/>
            <person name="Wu D."/>
            <person name="Madern D."/>
            <person name="Eisen J.A."/>
            <person name="Darling A.E."/>
            <person name="Facciotti M.T."/>
        </authorList>
    </citation>
    <scope>NUCLEOTIDE SEQUENCE [LARGE SCALE GENOMIC DNA]</scope>
    <source>
        <strain evidence="1 2">100A6</strain>
    </source>
</reference>
<proteinExistence type="predicted"/>
<comment type="caution">
    <text evidence="1">The sequence shown here is derived from an EMBL/GenBank/DDBJ whole genome shotgun (WGS) entry which is preliminary data.</text>
</comment>
<dbReference type="PATRIC" id="fig|1132509.6.peg.3144"/>
<protein>
    <submittedName>
        <fullName evidence="1">Uncharacterized protein</fullName>
    </submittedName>
</protein>
<sequence>MSDNDDLRTYLQSHPKTLGTLFGLTVLLSQIGSVAASHTSFISGP</sequence>
<gene>
    <name evidence="1" type="ORF">C447_13522</name>
</gene>
<dbReference type="EMBL" id="AOMB01000037">
    <property type="protein sequence ID" value="EMA36888.1"/>
    <property type="molecule type" value="Genomic_DNA"/>
</dbReference>
<keyword evidence="2" id="KW-1185">Reference proteome</keyword>
<organism evidence="1 2">
    <name type="scientific">Halococcus hamelinensis 100A6</name>
    <dbReference type="NCBI Taxonomy" id="1132509"/>
    <lineage>
        <taxon>Archaea</taxon>
        <taxon>Methanobacteriati</taxon>
        <taxon>Methanobacteriota</taxon>
        <taxon>Stenosarchaea group</taxon>
        <taxon>Halobacteria</taxon>
        <taxon>Halobacteriales</taxon>
        <taxon>Halococcaceae</taxon>
        <taxon>Halococcus</taxon>
    </lineage>
</organism>
<evidence type="ECO:0000313" key="1">
    <source>
        <dbReference type="EMBL" id="EMA36888.1"/>
    </source>
</evidence>
<dbReference type="RefSeq" id="WP_007694758.1">
    <property type="nucleotide sequence ID" value="NZ_AJRK01000142.1"/>
</dbReference>
<dbReference type="InterPro" id="IPR055926">
    <property type="entry name" value="DUF7503"/>
</dbReference>
<dbReference type="Pfam" id="PF24335">
    <property type="entry name" value="DUF7503"/>
    <property type="match status" value="1"/>
</dbReference>
<dbReference type="AlphaFoldDB" id="M0LUP8"/>
<accession>M0LUP8</accession>
<evidence type="ECO:0000313" key="2">
    <source>
        <dbReference type="Proteomes" id="UP000011566"/>
    </source>
</evidence>
<dbReference type="Proteomes" id="UP000011566">
    <property type="component" value="Unassembled WGS sequence"/>
</dbReference>